<dbReference type="CDD" id="cd06262">
    <property type="entry name" value="metallo-hydrolase-like_MBL-fold"/>
    <property type="match status" value="1"/>
</dbReference>
<accession>A0A6N3GW76</accession>
<dbReference type="SMART" id="SM00849">
    <property type="entry name" value="Lactamase_B"/>
    <property type="match status" value="1"/>
</dbReference>
<gene>
    <name evidence="6" type="ORF">PCLFYP37_00639</name>
</gene>
<evidence type="ECO:0000256" key="1">
    <source>
        <dbReference type="ARBA" id="ARBA00001947"/>
    </source>
</evidence>
<evidence type="ECO:0000256" key="4">
    <source>
        <dbReference type="ARBA" id="ARBA00022833"/>
    </source>
</evidence>
<dbReference type="Pfam" id="PF00753">
    <property type="entry name" value="Lactamase_B"/>
    <property type="match status" value="1"/>
</dbReference>
<dbReference type="EMBL" id="CACRUT010000031">
    <property type="protein sequence ID" value="VYU68300.1"/>
    <property type="molecule type" value="Genomic_DNA"/>
</dbReference>
<keyword evidence="4" id="KW-0862">Zinc</keyword>
<reference evidence="6" key="1">
    <citation type="submission" date="2019-11" db="EMBL/GenBank/DDBJ databases">
        <authorList>
            <person name="Feng L."/>
        </authorList>
    </citation>
    <scope>NUCLEOTIDE SEQUENCE</scope>
    <source>
        <strain evidence="6">PclaraLFYP37</strain>
    </source>
</reference>
<dbReference type="AlphaFoldDB" id="A0A6N3GW76"/>
<evidence type="ECO:0000256" key="3">
    <source>
        <dbReference type="ARBA" id="ARBA00022801"/>
    </source>
</evidence>
<evidence type="ECO:0000256" key="2">
    <source>
        <dbReference type="ARBA" id="ARBA00022723"/>
    </source>
</evidence>
<feature type="domain" description="Metallo-beta-lactamase" evidence="5">
    <location>
        <begin position="13"/>
        <end position="198"/>
    </location>
</feature>
<keyword evidence="2" id="KW-0479">Metal-binding</keyword>
<dbReference type="RefSeq" id="WP_412441493.1">
    <property type="nucleotide sequence ID" value="NZ_CACRUT010000031.1"/>
</dbReference>
<evidence type="ECO:0000259" key="5">
    <source>
        <dbReference type="SMART" id="SM00849"/>
    </source>
</evidence>
<dbReference type="InterPro" id="IPR051453">
    <property type="entry name" value="MBL_Glyoxalase_II"/>
</dbReference>
<comment type="cofactor">
    <cofactor evidence="1">
        <name>Zn(2+)</name>
        <dbReference type="ChEBI" id="CHEBI:29105"/>
    </cofactor>
</comment>
<dbReference type="Gene3D" id="3.60.15.10">
    <property type="entry name" value="Ribonuclease Z/Hydroxyacylglutathione hydrolase-like"/>
    <property type="match status" value="1"/>
</dbReference>
<dbReference type="PANTHER" id="PTHR46233">
    <property type="entry name" value="HYDROXYACYLGLUTATHIONE HYDROLASE GLOC"/>
    <property type="match status" value="1"/>
</dbReference>
<dbReference type="InterPro" id="IPR001279">
    <property type="entry name" value="Metallo-B-lactamas"/>
</dbReference>
<sequence length="215" mass="24046">MLDIKKIPVNMLEENCYVVSDDTREAVVIDCGALTDNDRRRITDYIEDRRLQVRHHLCTHMHYDHCFGAAFMWETFHVGPEFNRADEPIYKGMGAEIFGPLAQVMKEGLTPAAARYLTEGDDISFGHHTLTVLSTPGHTPGGICFYCAAEKAVFVGDTLFYCSVGRTDFPGGDSEALCESVRNKLFTLPEDTRVYPGHGPHTEIGFEKAHNPYIG</sequence>
<dbReference type="PANTHER" id="PTHR46233:SF3">
    <property type="entry name" value="HYDROXYACYLGLUTATHIONE HYDROLASE GLOC"/>
    <property type="match status" value="1"/>
</dbReference>
<dbReference type="GO" id="GO:0046872">
    <property type="term" value="F:metal ion binding"/>
    <property type="evidence" value="ECO:0007669"/>
    <property type="project" value="UniProtKB-KW"/>
</dbReference>
<keyword evidence="3 6" id="KW-0378">Hydrolase</keyword>
<name>A0A6N3GW76_9BACT</name>
<proteinExistence type="predicted"/>
<evidence type="ECO:0000313" key="6">
    <source>
        <dbReference type="EMBL" id="VYU68300.1"/>
    </source>
</evidence>
<dbReference type="InterPro" id="IPR036866">
    <property type="entry name" value="RibonucZ/Hydroxyglut_hydro"/>
</dbReference>
<dbReference type="GO" id="GO:0016787">
    <property type="term" value="F:hydrolase activity"/>
    <property type="evidence" value="ECO:0007669"/>
    <property type="project" value="UniProtKB-KW"/>
</dbReference>
<dbReference type="EC" id="3.-.-.-" evidence="6"/>
<dbReference type="SUPFAM" id="SSF56281">
    <property type="entry name" value="Metallo-hydrolase/oxidoreductase"/>
    <property type="match status" value="1"/>
</dbReference>
<protein>
    <submittedName>
        <fullName evidence="6">Putative metallo-hydrolase</fullName>
        <ecNumber evidence="6">3.-.-.-</ecNumber>
    </submittedName>
</protein>
<organism evidence="6">
    <name type="scientific">Paraprevotella clara</name>
    <dbReference type="NCBI Taxonomy" id="454154"/>
    <lineage>
        <taxon>Bacteria</taxon>
        <taxon>Pseudomonadati</taxon>
        <taxon>Bacteroidota</taxon>
        <taxon>Bacteroidia</taxon>
        <taxon>Bacteroidales</taxon>
        <taxon>Prevotellaceae</taxon>
        <taxon>Paraprevotella</taxon>
    </lineage>
</organism>